<dbReference type="PANTHER" id="PTHR31527:SF0">
    <property type="entry name" value="RE64534P"/>
    <property type="match status" value="1"/>
</dbReference>
<evidence type="ECO:0000259" key="2">
    <source>
        <dbReference type="Pfam" id="PF09347"/>
    </source>
</evidence>
<protein>
    <submittedName>
        <fullName evidence="3">DUF1989 domain-containing protein</fullName>
    </submittedName>
</protein>
<dbReference type="InterPro" id="IPR017792">
    <property type="entry name" value="UAAP1"/>
</dbReference>
<dbReference type="EMBL" id="CP045643">
    <property type="protein sequence ID" value="QFZ77336.1"/>
    <property type="molecule type" value="Genomic_DNA"/>
</dbReference>
<dbReference type="PANTHER" id="PTHR31527">
    <property type="entry name" value="RE64534P"/>
    <property type="match status" value="1"/>
</dbReference>
<evidence type="ECO:0000313" key="4">
    <source>
        <dbReference type="Proteomes" id="UP000326179"/>
    </source>
</evidence>
<dbReference type="AlphaFoldDB" id="A0A5Q0LLB8"/>
<evidence type="ECO:0000313" key="3">
    <source>
        <dbReference type="EMBL" id="QFZ77336.1"/>
    </source>
</evidence>
<dbReference type="KEGG" id="sfy:GFH48_32250"/>
<dbReference type="RefSeq" id="WP_153291539.1">
    <property type="nucleotide sequence ID" value="NZ_CP045643.1"/>
</dbReference>
<name>A0A5Q0LLB8_9ACTN</name>
<dbReference type="Pfam" id="PF09347">
    <property type="entry name" value="DUF1989"/>
    <property type="match status" value="1"/>
</dbReference>
<dbReference type="InterPro" id="IPR018959">
    <property type="entry name" value="DUF1989"/>
</dbReference>
<proteinExistence type="predicted"/>
<sequence>MATATTYGARDHARAQEGTRAEAMPVVPASTWPAPPCEAGHLVWAETVAGGGYTHRVLARGTELRLTDLSGDACAHLLLYAADRPWERLNVADTVKVQWNAYLGEGQLLLSDQGRVLASLTADTSGRHDALCGTSTLVRNTRRYGDGAPQSASPAGRELFKLAAAKNGLGPRDLPPSLSFFQGVSIRDDGSLDFTGSAGPGGSVTLRAEQDVTVLIANVPHPVDPRPAYTSTALEVLAWRSAATKPGDPLWEATPEGRRAFLNTVEFLAARGLA</sequence>
<evidence type="ECO:0000256" key="1">
    <source>
        <dbReference type="SAM" id="MobiDB-lite"/>
    </source>
</evidence>
<keyword evidence="4" id="KW-1185">Reference proteome</keyword>
<dbReference type="NCBIfam" id="TIGR03425">
    <property type="entry name" value="urea_degr_2"/>
    <property type="match status" value="1"/>
</dbReference>
<organism evidence="3 4">
    <name type="scientific">Streptomyces fagopyri</name>
    <dbReference type="NCBI Taxonomy" id="2662397"/>
    <lineage>
        <taxon>Bacteria</taxon>
        <taxon>Bacillati</taxon>
        <taxon>Actinomycetota</taxon>
        <taxon>Actinomycetes</taxon>
        <taxon>Kitasatosporales</taxon>
        <taxon>Streptomycetaceae</taxon>
        <taxon>Streptomyces</taxon>
    </lineage>
</organism>
<dbReference type="Proteomes" id="UP000326179">
    <property type="component" value="Chromosome"/>
</dbReference>
<feature type="compositionally biased region" description="Basic and acidic residues" evidence="1">
    <location>
        <begin position="9"/>
        <end position="20"/>
    </location>
</feature>
<feature type="domain" description="DUF1989" evidence="2">
    <location>
        <begin position="46"/>
        <end position="212"/>
    </location>
</feature>
<gene>
    <name evidence="3" type="ORF">GFH48_32250</name>
</gene>
<accession>A0A5Q0LLB8</accession>
<feature type="region of interest" description="Disordered" evidence="1">
    <location>
        <begin position="1"/>
        <end position="22"/>
    </location>
</feature>
<reference evidence="3 4" key="1">
    <citation type="submission" date="2019-10" db="EMBL/GenBank/DDBJ databases">
        <title>A novel species.</title>
        <authorList>
            <person name="Gao J."/>
        </authorList>
    </citation>
    <scope>NUCLEOTIDE SEQUENCE [LARGE SCALE GENOMIC DNA]</scope>
    <source>
        <strain evidence="3 4">QMT-28</strain>
    </source>
</reference>